<comment type="subcellular location">
    <subcellularLocation>
        <location evidence="1 7">Bacterial flagellum</location>
    </subcellularLocation>
    <subcellularLocation>
        <location evidence="2 7">Secreted</location>
    </subcellularLocation>
</comment>
<dbReference type="InterPro" id="IPR010930">
    <property type="entry name" value="Flg_bb/hook_C_dom"/>
</dbReference>
<dbReference type="GO" id="GO:0009424">
    <property type="term" value="C:bacterial-type flagellum hook"/>
    <property type="evidence" value="ECO:0007669"/>
    <property type="project" value="UniProtKB-UniRule"/>
</dbReference>
<dbReference type="NCBIfam" id="TIGR02492">
    <property type="entry name" value="flgK_ends"/>
    <property type="match status" value="1"/>
</dbReference>
<evidence type="ECO:0000256" key="5">
    <source>
        <dbReference type="ARBA" id="ARBA00022525"/>
    </source>
</evidence>
<evidence type="ECO:0000256" key="6">
    <source>
        <dbReference type="ARBA" id="ARBA00023143"/>
    </source>
</evidence>
<dbReference type="EMBL" id="UGPG01000001">
    <property type="protein sequence ID" value="STY43947.1"/>
    <property type="molecule type" value="Genomic_DNA"/>
</dbReference>
<keyword evidence="10" id="KW-0969">Cilium</keyword>
<dbReference type="Pfam" id="PF06429">
    <property type="entry name" value="Flg_bbr_C"/>
    <property type="match status" value="1"/>
</dbReference>
<evidence type="ECO:0000259" key="9">
    <source>
        <dbReference type="Pfam" id="PF22638"/>
    </source>
</evidence>
<dbReference type="GO" id="GO:0005576">
    <property type="term" value="C:extracellular region"/>
    <property type="evidence" value="ECO:0007669"/>
    <property type="project" value="UniProtKB-SubCell"/>
</dbReference>
<feature type="domain" description="Flagellar hook-associated protein FlgK helical" evidence="9">
    <location>
        <begin position="97"/>
        <end position="303"/>
    </location>
</feature>
<evidence type="ECO:0000259" key="8">
    <source>
        <dbReference type="Pfam" id="PF06429"/>
    </source>
</evidence>
<dbReference type="PANTHER" id="PTHR30033">
    <property type="entry name" value="FLAGELLAR HOOK-ASSOCIATED PROTEIN 1"/>
    <property type="match status" value="1"/>
</dbReference>
<dbReference type="RefSeq" id="WP_115345796.1">
    <property type="nucleotide sequence ID" value="NZ_UGPG01000001.1"/>
</dbReference>
<dbReference type="PANTHER" id="PTHR30033:SF1">
    <property type="entry name" value="FLAGELLAR HOOK-ASSOCIATED PROTEIN 1"/>
    <property type="match status" value="1"/>
</dbReference>
<evidence type="ECO:0000313" key="11">
    <source>
        <dbReference type="Proteomes" id="UP000254879"/>
    </source>
</evidence>
<evidence type="ECO:0000256" key="1">
    <source>
        <dbReference type="ARBA" id="ARBA00004365"/>
    </source>
</evidence>
<keyword evidence="10" id="KW-0966">Cell projection</keyword>
<protein>
    <recommendedName>
        <fullName evidence="4 7">Flagellar hook-associated protein 1</fullName>
        <shortName evidence="7">HAP1</shortName>
    </recommendedName>
</protein>
<dbReference type="Pfam" id="PF22638">
    <property type="entry name" value="FlgK_D1"/>
    <property type="match status" value="1"/>
</dbReference>
<dbReference type="InterPro" id="IPR002371">
    <property type="entry name" value="FlgK"/>
</dbReference>
<gene>
    <name evidence="7 10" type="primary">flgK</name>
    <name evidence="10" type="ORF">NCTC10815_01256</name>
</gene>
<keyword evidence="6 7" id="KW-0975">Bacterial flagellum</keyword>
<sequence>MRLSDYNVSLSGMNAAQIATMVAQQNISNINTAGYVRQNVNQQALYGDGGLLQGKQTGYGVKVTDIARVTSGALNLQYNQQIAKQSAAAYGSGALGQAMNLFGTLGTNTPSDYLDNFFTSWGALAKNPDQQTNATALLSDMNLFEGQLNQLKLGLDDLQHTISTDIRASVTGLNDLISKFGKLNQAIGNAGSNPPNDLLNERDSLLAQMSAYAKVSTTTHPNNPEVYDITIGGRLVVQGSKTNQIQMTAQNGSYQFSVDGNQLDLPEGQLRAAVDVGGKEIKDYQTKLNTFMDGLVDGTNQAQLNSFNNQIDQIAKINLQLQADPANETLIKNRDEAVRQLAKFPGVTVDSTNGTLSYDGNTFTIAAIETNAKASDISQFSIPIFSKNPDDSLQLNPILTKDNSSQGFLGAIADQMSALKNTTTIGNATLSDFMDGLITTVATDSSGANAIAKAENQTLDNLSNAKSSVEGVNIDEEMTNIMQYQSYYVANTKAMNIVNDMFQSLLNIM</sequence>
<evidence type="ECO:0000256" key="2">
    <source>
        <dbReference type="ARBA" id="ARBA00004613"/>
    </source>
</evidence>
<dbReference type="PRINTS" id="PR01005">
    <property type="entry name" value="FLGHOOKAP1"/>
</dbReference>
<accession>A0A378MC50</accession>
<proteinExistence type="inferred from homology"/>
<dbReference type="GO" id="GO:0044780">
    <property type="term" value="P:bacterial-type flagellum assembly"/>
    <property type="evidence" value="ECO:0007669"/>
    <property type="project" value="InterPro"/>
</dbReference>
<reference evidence="10 11" key="1">
    <citation type="submission" date="2018-06" db="EMBL/GenBank/DDBJ databases">
        <authorList>
            <consortium name="Pathogen Informatics"/>
            <person name="Doyle S."/>
        </authorList>
    </citation>
    <scope>NUCLEOTIDE SEQUENCE [LARGE SCALE GENOMIC DNA]</scope>
    <source>
        <strain evidence="11">NCTC 10815</strain>
    </source>
</reference>
<dbReference type="Proteomes" id="UP000254879">
    <property type="component" value="Unassembled WGS sequence"/>
</dbReference>
<evidence type="ECO:0000256" key="7">
    <source>
        <dbReference type="RuleBase" id="RU362065"/>
    </source>
</evidence>
<comment type="similarity">
    <text evidence="3 7">Belongs to the flagella basal body rod proteins family.</text>
</comment>
<evidence type="ECO:0000256" key="3">
    <source>
        <dbReference type="ARBA" id="ARBA00009677"/>
    </source>
</evidence>
<evidence type="ECO:0000256" key="4">
    <source>
        <dbReference type="ARBA" id="ARBA00016244"/>
    </source>
</evidence>
<evidence type="ECO:0000313" key="10">
    <source>
        <dbReference type="EMBL" id="STY43947.1"/>
    </source>
</evidence>
<dbReference type="AlphaFoldDB" id="A0A378MC50"/>
<organism evidence="10 11">
    <name type="scientific">Listeria grayi</name>
    <name type="common">Listeria murrayi</name>
    <dbReference type="NCBI Taxonomy" id="1641"/>
    <lineage>
        <taxon>Bacteria</taxon>
        <taxon>Bacillati</taxon>
        <taxon>Bacillota</taxon>
        <taxon>Bacilli</taxon>
        <taxon>Bacillales</taxon>
        <taxon>Listeriaceae</taxon>
        <taxon>Listeria</taxon>
    </lineage>
</organism>
<dbReference type="GO" id="GO:0005198">
    <property type="term" value="F:structural molecule activity"/>
    <property type="evidence" value="ECO:0007669"/>
    <property type="project" value="UniProtKB-UniRule"/>
</dbReference>
<name>A0A378MC50_LISGR</name>
<keyword evidence="5 7" id="KW-0964">Secreted</keyword>
<dbReference type="SUPFAM" id="SSF64518">
    <property type="entry name" value="Phase 1 flagellin"/>
    <property type="match status" value="1"/>
</dbReference>
<dbReference type="InterPro" id="IPR053927">
    <property type="entry name" value="FlgK_helical"/>
</dbReference>
<keyword evidence="10" id="KW-0282">Flagellum</keyword>
<feature type="domain" description="Flagellar basal-body/hook protein C-terminal" evidence="8">
    <location>
        <begin position="471"/>
        <end position="508"/>
    </location>
</feature>